<sequence length="149" mass="16362">MISTLHKALPWFRHWTKRTVPVDSIVMMAGLLGLGLIVLGAAAHDIAVLANTTDVRTRIAVLSPDYDASTCPSGWIAAHAAHTGLSQDDLRTWFAQKDQTTDSATILAVLAAHAQAPRDFRYRAPMRLAELQILMCLAERRELTLPAYS</sequence>
<protein>
    <submittedName>
        <fullName evidence="1">Uncharacterized protein</fullName>
    </submittedName>
</protein>
<evidence type="ECO:0000313" key="1">
    <source>
        <dbReference type="EMBL" id="CUH61371.1"/>
    </source>
</evidence>
<accession>A0A0P1FJP9</accession>
<gene>
    <name evidence="1" type="ORF">THS5294_02677</name>
</gene>
<dbReference type="AlphaFoldDB" id="A0A0P1FJP9"/>
<reference evidence="1 2" key="1">
    <citation type="submission" date="2015-09" db="EMBL/GenBank/DDBJ databases">
        <authorList>
            <consortium name="Swine Surveillance"/>
        </authorList>
    </citation>
    <scope>NUCLEOTIDE SEQUENCE [LARGE SCALE GENOMIC DNA]</scope>
    <source>
        <strain evidence="1 2">CECT 5294</strain>
    </source>
</reference>
<evidence type="ECO:0000313" key="2">
    <source>
        <dbReference type="Proteomes" id="UP000051298"/>
    </source>
</evidence>
<dbReference type="Proteomes" id="UP000051298">
    <property type="component" value="Unassembled WGS sequence"/>
</dbReference>
<organism evidence="1 2">
    <name type="scientific">Thalassobacter stenotrophicus</name>
    <dbReference type="NCBI Taxonomy" id="266809"/>
    <lineage>
        <taxon>Bacteria</taxon>
        <taxon>Pseudomonadati</taxon>
        <taxon>Pseudomonadota</taxon>
        <taxon>Alphaproteobacteria</taxon>
        <taxon>Rhodobacterales</taxon>
        <taxon>Roseobacteraceae</taxon>
        <taxon>Thalassobacter</taxon>
    </lineage>
</organism>
<proteinExistence type="predicted"/>
<name>A0A0P1FJP9_9RHOB</name>
<dbReference type="RefSeq" id="WP_058124129.1">
    <property type="nucleotide sequence ID" value="NZ_CYRX01000031.1"/>
</dbReference>
<dbReference type="EMBL" id="CYRX01000031">
    <property type="protein sequence ID" value="CUH61371.1"/>
    <property type="molecule type" value="Genomic_DNA"/>
</dbReference>